<reference evidence="5" key="1">
    <citation type="submission" date="2025-08" db="UniProtKB">
        <authorList>
            <consortium name="RefSeq"/>
        </authorList>
    </citation>
    <scope>IDENTIFICATION</scope>
    <source>
        <tissue evidence="5">Liver</tissue>
    </source>
</reference>
<dbReference type="InterPro" id="IPR001251">
    <property type="entry name" value="CRAL-TRIO_dom"/>
</dbReference>
<gene>
    <name evidence="5" type="primary">MOSPD2</name>
</gene>
<dbReference type="InterPro" id="IPR053012">
    <property type="entry name" value="ER-organelle_contact"/>
</dbReference>
<dbReference type="CDD" id="cd00170">
    <property type="entry name" value="SEC14"/>
    <property type="match status" value="1"/>
</dbReference>
<dbReference type="Gene3D" id="2.60.40.10">
    <property type="entry name" value="Immunoglobulins"/>
    <property type="match status" value="1"/>
</dbReference>
<dbReference type="InterPro" id="IPR000535">
    <property type="entry name" value="MSP_dom"/>
</dbReference>
<dbReference type="KEGG" id="lww:102746099"/>
<keyword evidence="1" id="KW-1133">Transmembrane helix</keyword>
<keyword evidence="4" id="KW-1185">Reference proteome</keyword>
<dbReference type="AlphaFoldDB" id="A0A2U3Y7M4"/>
<dbReference type="SUPFAM" id="SSF46938">
    <property type="entry name" value="CRAL/TRIO N-terminal domain"/>
    <property type="match status" value="1"/>
</dbReference>
<feature type="domain" description="CRAL-TRIO" evidence="2">
    <location>
        <begin position="85"/>
        <end position="235"/>
    </location>
</feature>
<feature type="domain" description="MSP" evidence="3">
    <location>
        <begin position="190"/>
        <end position="308"/>
    </location>
</feature>
<evidence type="ECO:0000313" key="5">
    <source>
        <dbReference type="RefSeq" id="XP_006739714.1"/>
    </source>
</evidence>
<dbReference type="PANTHER" id="PTHR46384:SF1">
    <property type="entry name" value="MOTILE SPERM DOMAIN-CONTAINING PROTEIN 2"/>
    <property type="match status" value="1"/>
</dbReference>
<name>A0A2U3Y7M4_LEPWE</name>
<proteinExistence type="predicted"/>
<dbReference type="PROSITE" id="PS50191">
    <property type="entry name" value="CRAL_TRIO"/>
    <property type="match status" value="1"/>
</dbReference>
<dbReference type="SUPFAM" id="SSF49354">
    <property type="entry name" value="PapD-like"/>
    <property type="match status" value="1"/>
</dbReference>
<dbReference type="PROSITE" id="PS50202">
    <property type="entry name" value="MSP"/>
    <property type="match status" value="1"/>
</dbReference>
<dbReference type="GeneID" id="102746099"/>
<dbReference type="InterPro" id="IPR013783">
    <property type="entry name" value="Ig-like_fold"/>
</dbReference>
<dbReference type="GO" id="GO:0012505">
    <property type="term" value="C:endomembrane system"/>
    <property type="evidence" value="ECO:0007669"/>
    <property type="project" value="TreeGrafter"/>
</dbReference>
<evidence type="ECO:0000313" key="4">
    <source>
        <dbReference type="Proteomes" id="UP000245341"/>
    </source>
</evidence>
<keyword evidence="1" id="KW-0472">Membrane</keyword>
<dbReference type="OrthoDB" id="75724at2759"/>
<feature type="transmembrane region" description="Helical" evidence="1">
    <location>
        <begin position="356"/>
        <end position="380"/>
    </location>
</feature>
<dbReference type="GO" id="GO:0140284">
    <property type="term" value="C:endoplasmic reticulum-endosome membrane contact site"/>
    <property type="evidence" value="ECO:0007669"/>
    <property type="project" value="TreeGrafter"/>
</dbReference>
<dbReference type="RefSeq" id="XP_006739714.1">
    <property type="nucleotide sequence ID" value="XM_006739651.2"/>
</dbReference>
<dbReference type="Proteomes" id="UP000245341">
    <property type="component" value="Unplaced"/>
</dbReference>
<keyword evidence="1" id="KW-0812">Transmembrane</keyword>
<evidence type="ECO:0000259" key="3">
    <source>
        <dbReference type="PROSITE" id="PS50202"/>
    </source>
</evidence>
<protein>
    <submittedName>
        <fullName evidence="5">Motile sperm domain-containing protein 2</fullName>
    </submittedName>
</protein>
<organism evidence="4 5">
    <name type="scientific">Leptonychotes weddellii</name>
    <name type="common">Weddell seal</name>
    <name type="synonym">Otaria weddellii</name>
    <dbReference type="NCBI Taxonomy" id="9713"/>
    <lineage>
        <taxon>Eukaryota</taxon>
        <taxon>Metazoa</taxon>
        <taxon>Chordata</taxon>
        <taxon>Craniata</taxon>
        <taxon>Vertebrata</taxon>
        <taxon>Euteleostomi</taxon>
        <taxon>Mammalia</taxon>
        <taxon>Eutheria</taxon>
        <taxon>Laurasiatheria</taxon>
        <taxon>Carnivora</taxon>
        <taxon>Caniformia</taxon>
        <taxon>Pinnipedia</taxon>
        <taxon>Phocidae</taxon>
        <taxon>Monachinae</taxon>
        <taxon>Lobodontini</taxon>
        <taxon>Leptonychotes</taxon>
    </lineage>
</organism>
<dbReference type="InterPro" id="IPR008962">
    <property type="entry name" value="PapD-like_sf"/>
</dbReference>
<dbReference type="InterPro" id="IPR036865">
    <property type="entry name" value="CRAL-TRIO_dom_sf"/>
</dbReference>
<dbReference type="Pfam" id="PF00635">
    <property type="entry name" value="Motile_Sperm"/>
    <property type="match status" value="1"/>
</dbReference>
<dbReference type="SUPFAM" id="SSF52087">
    <property type="entry name" value="CRAL/TRIO domain"/>
    <property type="match status" value="1"/>
</dbReference>
<sequence>MAEHHAQNKAKLISETRRRFETEYVTDKPDKYDPRDVERLQQDDNWVESYLLWRHSIVDETLKMLDESFQWRKEMCVNDLTESSIPRWLLEIGSIYLHGYDKEGNKLFWIRVKYHVKDHKTMLDKKKLIAFWLERYAKRENGKPVTVMFDLSETGINSIDMDFVRFIINCFKVYYPKYLSKMVIFDMPWIMNGDPAEELYFGSTESGEKKTLIVLTNVTKNIVAFKVRTTAPEKYRVKPSNSSCDPGASVDIVVSPHGGLTVSAQDRFLIMAAEMEQSSGTGPAELTQFWKEVPRNKVMEHRLRCHIVESSKPTTLTLKDSAFNMSDKTSEDLYLQLNRLLESNRKLEDQVQRCIWFQQLLLSLTMLLLAFVISFFYLLYS</sequence>
<dbReference type="STRING" id="9713.A0A2U3Y7M4"/>
<dbReference type="Gene3D" id="3.40.525.10">
    <property type="entry name" value="CRAL-TRIO lipid binding domain"/>
    <property type="match status" value="1"/>
</dbReference>
<dbReference type="InterPro" id="IPR036273">
    <property type="entry name" value="CRAL/TRIO_N_dom_sf"/>
</dbReference>
<dbReference type="PANTHER" id="PTHR46384">
    <property type="entry name" value="MOTILE SPERM DOMAIN-CONTAINING PROTEIN 2"/>
    <property type="match status" value="1"/>
</dbReference>
<evidence type="ECO:0000259" key="2">
    <source>
        <dbReference type="PROSITE" id="PS50191"/>
    </source>
</evidence>
<evidence type="ECO:0000256" key="1">
    <source>
        <dbReference type="SAM" id="Phobius"/>
    </source>
</evidence>
<dbReference type="CTD" id="158747"/>
<accession>A0A2U3Y7M4</accession>